<evidence type="ECO:0000313" key="3">
    <source>
        <dbReference type="Proteomes" id="UP001381693"/>
    </source>
</evidence>
<dbReference type="EMBL" id="JAXCGZ010005874">
    <property type="protein sequence ID" value="KAK7080532.1"/>
    <property type="molecule type" value="Genomic_DNA"/>
</dbReference>
<protein>
    <submittedName>
        <fullName evidence="2">Uncharacterized protein</fullName>
    </submittedName>
</protein>
<feature type="compositionally biased region" description="Basic and acidic residues" evidence="1">
    <location>
        <begin position="1"/>
        <end position="31"/>
    </location>
</feature>
<dbReference type="Proteomes" id="UP001381693">
    <property type="component" value="Unassembled WGS sequence"/>
</dbReference>
<feature type="region of interest" description="Disordered" evidence="1">
    <location>
        <begin position="1"/>
        <end position="44"/>
    </location>
</feature>
<feature type="compositionally biased region" description="Basic residues" evidence="1">
    <location>
        <begin position="99"/>
        <end position="108"/>
    </location>
</feature>
<dbReference type="AlphaFoldDB" id="A0AAN8XA23"/>
<keyword evidence="3" id="KW-1185">Reference proteome</keyword>
<accession>A0AAN8XA23</accession>
<name>A0AAN8XA23_HALRR</name>
<feature type="region of interest" description="Disordered" evidence="1">
    <location>
        <begin position="90"/>
        <end position="117"/>
    </location>
</feature>
<evidence type="ECO:0000313" key="2">
    <source>
        <dbReference type="EMBL" id="KAK7080532.1"/>
    </source>
</evidence>
<proteinExistence type="predicted"/>
<sequence>MTYLASHEDRNENKTPQETIIKYEERERTENKSSSVEETENTGKIPTVLMKTDLLVSAPSNNDRKKYLLRFLPRSTPNHEERGVVMQRVPRQAPPPTIYRRKQTSKPCRRTDGTSAQ</sequence>
<gene>
    <name evidence="2" type="ORF">SK128_001359</name>
</gene>
<reference evidence="2 3" key="1">
    <citation type="submission" date="2023-11" db="EMBL/GenBank/DDBJ databases">
        <title>Halocaridina rubra genome assembly.</title>
        <authorList>
            <person name="Smith C."/>
        </authorList>
    </citation>
    <scope>NUCLEOTIDE SEQUENCE [LARGE SCALE GENOMIC DNA]</scope>
    <source>
        <strain evidence="2">EP-1</strain>
        <tissue evidence="2">Whole</tissue>
    </source>
</reference>
<organism evidence="2 3">
    <name type="scientific">Halocaridina rubra</name>
    <name type="common">Hawaiian red shrimp</name>
    <dbReference type="NCBI Taxonomy" id="373956"/>
    <lineage>
        <taxon>Eukaryota</taxon>
        <taxon>Metazoa</taxon>
        <taxon>Ecdysozoa</taxon>
        <taxon>Arthropoda</taxon>
        <taxon>Crustacea</taxon>
        <taxon>Multicrustacea</taxon>
        <taxon>Malacostraca</taxon>
        <taxon>Eumalacostraca</taxon>
        <taxon>Eucarida</taxon>
        <taxon>Decapoda</taxon>
        <taxon>Pleocyemata</taxon>
        <taxon>Caridea</taxon>
        <taxon>Atyoidea</taxon>
        <taxon>Atyidae</taxon>
        <taxon>Halocaridina</taxon>
    </lineage>
</organism>
<comment type="caution">
    <text evidence="2">The sequence shown here is derived from an EMBL/GenBank/DDBJ whole genome shotgun (WGS) entry which is preliminary data.</text>
</comment>
<evidence type="ECO:0000256" key="1">
    <source>
        <dbReference type="SAM" id="MobiDB-lite"/>
    </source>
</evidence>